<comment type="caution">
    <text evidence="2">The sequence shown here is derived from an EMBL/GenBank/DDBJ whole genome shotgun (WGS) entry which is preliminary data.</text>
</comment>
<organism evidence="2 3">
    <name type="scientific">Streptomyces nanshensis</name>
    <dbReference type="NCBI Taxonomy" id="518642"/>
    <lineage>
        <taxon>Bacteria</taxon>
        <taxon>Bacillati</taxon>
        <taxon>Actinomycetota</taxon>
        <taxon>Actinomycetes</taxon>
        <taxon>Kitasatosporales</taxon>
        <taxon>Streptomycetaceae</taxon>
        <taxon>Streptomyces</taxon>
    </lineage>
</organism>
<feature type="non-terminal residue" evidence="2">
    <location>
        <position position="1"/>
    </location>
</feature>
<feature type="domain" description="PPM-type phosphatase" evidence="1">
    <location>
        <begin position="1"/>
        <end position="159"/>
    </location>
</feature>
<feature type="non-terminal residue" evidence="2">
    <location>
        <position position="159"/>
    </location>
</feature>
<evidence type="ECO:0000313" key="3">
    <source>
        <dbReference type="Proteomes" id="UP000176005"/>
    </source>
</evidence>
<sequence>PSAAAVVAVTAPNRPLTVAWCGDCRAYILPRPGNTAQRLTNDHNLRRVSPEDDETLPGDRSMLTSLLGTCDDDESALTSFGHPVVEAVTLPGAPGESRRLVLASCGAYEPHEDGGHPLAGELTGTPREAARRFTAKAVQLSLAASRALDPNRPNADNAT</sequence>
<dbReference type="Proteomes" id="UP000176005">
    <property type="component" value="Unassembled WGS sequence"/>
</dbReference>
<name>A0A1E7KV17_9ACTN</name>
<keyword evidence="3" id="KW-1185">Reference proteome</keyword>
<evidence type="ECO:0000313" key="2">
    <source>
        <dbReference type="EMBL" id="OEV07767.1"/>
    </source>
</evidence>
<accession>A0A1E7KV17</accession>
<proteinExistence type="predicted"/>
<reference evidence="2 3" key="1">
    <citation type="journal article" date="2016" name="Front. Microbiol.">
        <title>Comparative Genomics Analysis of Streptomyces Species Reveals Their Adaptation to the Marine Environment and Their Diversity at the Genomic Level.</title>
        <authorList>
            <person name="Tian X."/>
            <person name="Zhang Z."/>
            <person name="Yang T."/>
            <person name="Chen M."/>
            <person name="Li J."/>
            <person name="Chen F."/>
            <person name="Yang J."/>
            <person name="Li W."/>
            <person name="Zhang B."/>
            <person name="Zhang Z."/>
            <person name="Wu J."/>
            <person name="Zhang C."/>
            <person name="Long L."/>
            <person name="Xiao J."/>
        </authorList>
    </citation>
    <scope>NUCLEOTIDE SEQUENCE [LARGE SCALE GENOMIC DNA]</scope>
    <source>
        <strain evidence="2 3">SCSIO 10429</strain>
    </source>
</reference>
<dbReference type="PROSITE" id="PS51746">
    <property type="entry name" value="PPM_2"/>
    <property type="match status" value="1"/>
</dbReference>
<protein>
    <submittedName>
        <fullName evidence="2">Mucin-2</fullName>
    </submittedName>
</protein>
<dbReference type="Pfam" id="PF00481">
    <property type="entry name" value="PP2C"/>
    <property type="match status" value="1"/>
</dbReference>
<dbReference type="EMBL" id="LJGW01000476">
    <property type="protein sequence ID" value="OEV07767.1"/>
    <property type="molecule type" value="Genomic_DNA"/>
</dbReference>
<dbReference type="InterPro" id="IPR001932">
    <property type="entry name" value="PPM-type_phosphatase-like_dom"/>
</dbReference>
<dbReference type="SUPFAM" id="SSF81606">
    <property type="entry name" value="PP2C-like"/>
    <property type="match status" value="1"/>
</dbReference>
<gene>
    <name evidence="2" type="ORF">AN218_28630</name>
</gene>
<evidence type="ECO:0000259" key="1">
    <source>
        <dbReference type="PROSITE" id="PS51746"/>
    </source>
</evidence>
<dbReference type="Gene3D" id="3.60.40.10">
    <property type="entry name" value="PPM-type phosphatase domain"/>
    <property type="match status" value="1"/>
</dbReference>
<dbReference type="InterPro" id="IPR036457">
    <property type="entry name" value="PPM-type-like_dom_sf"/>
</dbReference>
<dbReference type="AlphaFoldDB" id="A0A1E7KV17"/>